<dbReference type="HOGENOM" id="CLU_1714396_0_0_1"/>
<keyword evidence="2" id="KW-1185">Reference proteome</keyword>
<dbReference type="EMBL" id="CH476645">
    <property type="protein sequence ID" value="EDN98576.1"/>
    <property type="molecule type" value="Genomic_DNA"/>
</dbReference>
<dbReference type="KEGG" id="ssl:SS1G_13435"/>
<proteinExistence type="predicted"/>
<reference evidence="2" key="1">
    <citation type="journal article" date="2011" name="PLoS Genet.">
        <title>Genomic analysis of the necrotrophic fungal pathogens Sclerotinia sclerotiorum and Botrytis cinerea.</title>
        <authorList>
            <person name="Amselem J."/>
            <person name="Cuomo C.A."/>
            <person name="van Kan J.A."/>
            <person name="Viaud M."/>
            <person name="Benito E.P."/>
            <person name="Couloux A."/>
            <person name="Coutinho P.M."/>
            <person name="de Vries R.P."/>
            <person name="Dyer P.S."/>
            <person name="Fillinger S."/>
            <person name="Fournier E."/>
            <person name="Gout L."/>
            <person name="Hahn M."/>
            <person name="Kohn L."/>
            <person name="Lapalu N."/>
            <person name="Plummer K.M."/>
            <person name="Pradier J.M."/>
            <person name="Quevillon E."/>
            <person name="Sharon A."/>
            <person name="Simon A."/>
            <person name="ten Have A."/>
            <person name="Tudzynski B."/>
            <person name="Tudzynski P."/>
            <person name="Wincker P."/>
            <person name="Andrew M."/>
            <person name="Anthouard V."/>
            <person name="Beever R.E."/>
            <person name="Beffa R."/>
            <person name="Benoit I."/>
            <person name="Bouzid O."/>
            <person name="Brault B."/>
            <person name="Chen Z."/>
            <person name="Choquer M."/>
            <person name="Collemare J."/>
            <person name="Cotton P."/>
            <person name="Danchin E.G."/>
            <person name="Da Silva C."/>
            <person name="Gautier A."/>
            <person name="Giraud C."/>
            <person name="Giraud T."/>
            <person name="Gonzalez C."/>
            <person name="Grossetete S."/>
            <person name="Guldener U."/>
            <person name="Henrissat B."/>
            <person name="Howlett B.J."/>
            <person name="Kodira C."/>
            <person name="Kretschmer M."/>
            <person name="Lappartient A."/>
            <person name="Leroch M."/>
            <person name="Levis C."/>
            <person name="Mauceli E."/>
            <person name="Neuveglise C."/>
            <person name="Oeser B."/>
            <person name="Pearson M."/>
            <person name="Poulain J."/>
            <person name="Poussereau N."/>
            <person name="Quesneville H."/>
            <person name="Rascle C."/>
            <person name="Schumacher J."/>
            <person name="Segurens B."/>
            <person name="Sexton A."/>
            <person name="Silva E."/>
            <person name="Sirven C."/>
            <person name="Soanes D.M."/>
            <person name="Talbot N.J."/>
            <person name="Templeton M."/>
            <person name="Yandava C."/>
            <person name="Yarden O."/>
            <person name="Zeng Q."/>
            <person name="Rollins J.A."/>
            <person name="Lebrun M.H."/>
            <person name="Dickman M."/>
        </authorList>
    </citation>
    <scope>NUCLEOTIDE SEQUENCE [LARGE SCALE GENOMIC DNA]</scope>
    <source>
        <strain evidence="2">ATCC 18683 / 1980 / Ss-1</strain>
    </source>
</reference>
<dbReference type="Proteomes" id="UP000001312">
    <property type="component" value="Unassembled WGS sequence"/>
</dbReference>
<name>A7F755_SCLS1</name>
<organism evidence="1 2">
    <name type="scientific">Sclerotinia sclerotiorum (strain ATCC 18683 / 1980 / Ss-1)</name>
    <name type="common">White mold</name>
    <name type="synonym">Whetzelinia sclerotiorum</name>
    <dbReference type="NCBI Taxonomy" id="665079"/>
    <lineage>
        <taxon>Eukaryota</taxon>
        <taxon>Fungi</taxon>
        <taxon>Dikarya</taxon>
        <taxon>Ascomycota</taxon>
        <taxon>Pezizomycotina</taxon>
        <taxon>Leotiomycetes</taxon>
        <taxon>Helotiales</taxon>
        <taxon>Sclerotiniaceae</taxon>
        <taxon>Sclerotinia</taxon>
    </lineage>
</organism>
<dbReference type="GeneID" id="5481705"/>
<accession>A7F755</accession>
<sequence>MPTGTDRTWDQRFPTLARNLLVSWHLAAEHGLKKKRKRVSSLPGLGVLELPRLSLTFPMNIGLFLGLHVNTYADADPTVPIPHGSNLPISKIRDFFLVSSIEPGLKWTWQGLLQVQLPRNQELKKYWTVSIAQNALQRQDRKKYMKVRRDTEM</sequence>
<dbReference type="AlphaFoldDB" id="A7F755"/>
<protein>
    <submittedName>
        <fullName evidence="1">Uncharacterized protein</fullName>
    </submittedName>
</protein>
<gene>
    <name evidence="1" type="ORF">SS1G_13435</name>
</gene>
<evidence type="ECO:0000313" key="2">
    <source>
        <dbReference type="Proteomes" id="UP000001312"/>
    </source>
</evidence>
<dbReference type="RefSeq" id="XP_001585551.1">
    <property type="nucleotide sequence ID" value="XM_001585501.1"/>
</dbReference>
<evidence type="ECO:0000313" key="1">
    <source>
        <dbReference type="EMBL" id="EDN98576.1"/>
    </source>
</evidence>
<dbReference type="InParanoid" id="A7F755"/>